<dbReference type="EMBL" id="JAWDIP010000003">
    <property type="protein sequence ID" value="MDY0394031.1"/>
    <property type="molecule type" value="Genomic_DNA"/>
</dbReference>
<comment type="caution">
    <text evidence="9">The sequence shown here is derived from an EMBL/GenBank/DDBJ whole genome shotgun (WGS) entry which is preliminary data.</text>
</comment>
<proteinExistence type="inferred from homology"/>
<dbReference type="Gene3D" id="1.10.3720.10">
    <property type="entry name" value="MetI-like"/>
    <property type="match status" value="1"/>
</dbReference>
<name>A0ABU5C592_9BACI</name>
<evidence type="ECO:0000256" key="7">
    <source>
        <dbReference type="RuleBase" id="RU363032"/>
    </source>
</evidence>
<feature type="transmembrane region" description="Helical" evidence="7">
    <location>
        <begin position="249"/>
        <end position="271"/>
    </location>
</feature>
<feature type="transmembrane region" description="Helical" evidence="7">
    <location>
        <begin position="189"/>
        <end position="214"/>
    </location>
</feature>
<feature type="transmembrane region" description="Helical" evidence="7">
    <location>
        <begin position="95"/>
        <end position="116"/>
    </location>
</feature>
<comment type="similarity">
    <text evidence="7">Belongs to the binding-protein-dependent transport system permease family.</text>
</comment>
<keyword evidence="6 7" id="KW-0472">Membrane</keyword>
<dbReference type="InterPro" id="IPR035906">
    <property type="entry name" value="MetI-like_sf"/>
</dbReference>
<feature type="transmembrane region" description="Helical" evidence="7">
    <location>
        <begin position="144"/>
        <end position="168"/>
    </location>
</feature>
<gene>
    <name evidence="9" type="ORF">RWE15_05515</name>
</gene>
<keyword evidence="2 7" id="KW-0813">Transport</keyword>
<evidence type="ECO:0000256" key="4">
    <source>
        <dbReference type="ARBA" id="ARBA00022692"/>
    </source>
</evidence>
<dbReference type="Proteomes" id="UP001281447">
    <property type="component" value="Unassembled WGS sequence"/>
</dbReference>
<evidence type="ECO:0000256" key="1">
    <source>
        <dbReference type="ARBA" id="ARBA00004651"/>
    </source>
</evidence>
<organism evidence="9 10">
    <name type="scientific">Tigheibacillus halophilus</name>
    <dbReference type="NCBI Taxonomy" id="361280"/>
    <lineage>
        <taxon>Bacteria</taxon>
        <taxon>Bacillati</taxon>
        <taxon>Bacillota</taxon>
        <taxon>Bacilli</taxon>
        <taxon>Bacillales</taxon>
        <taxon>Bacillaceae</taxon>
        <taxon>Tigheibacillus</taxon>
    </lineage>
</organism>
<evidence type="ECO:0000313" key="10">
    <source>
        <dbReference type="Proteomes" id="UP001281447"/>
    </source>
</evidence>
<evidence type="ECO:0000256" key="2">
    <source>
        <dbReference type="ARBA" id="ARBA00022448"/>
    </source>
</evidence>
<sequence length="281" mass="30892">MLYLAPALILLLVFLFYPMAKTLYFSFFNVTGGGVTEGFIGLDNYAKLLSSQEFLQSMKATFLFVLYVVPGELIISLFLAIIASEKMKGMGFFRTVFSSTLGVSVAAGATVFLFMFHPSLGAINNLLGMAGIEPIEWLTSSKMALVSIAITTIWMHIGINFIILLGGIQNIPEEMYESAKIDGAGYFSRLFKITIPLLSPVLFFVLIIAVIGSFQTFGQIDLLTSGGPNNSTNLIVYSIYQQAFSYGHFGFASAQAIVLFIVILIVTIIQFQIGERKVHYQ</sequence>
<dbReference type="Pfam" id="PF00528">
    <property type="entry name" value="BPD_transp_1"/>
    <property type="match status" value="1"/>
</dbReference>
<dbReference type="PROSITE" id="PS50928">
    <property type="entry name" value="ABC_TM1"/>
    <property type="match status" value="1"/>
</dbReference>
<protein>
    <submittedName>
        <fullName evidence="9">Sugar ABC transporter permease</fullName>
    </submittedName>
</protein>
<dbReference type="SUPFAM" id="SSF160964">
    <property type="entry name" value="MalF N-terminal region-like"/>
    <property type="match status" value="1"/>
</dbReference>
<dbReference type="PANTHER" id="PTHR30193">
    <property type="entry name" value="ABC TRANSPORTER PERMEASE PROTEIN"/>
    <property type="match status" value="1"/>
</dbReference>
<feature type="transmembrane region" description="Helical" evidence="7">
    <location>
        <begin position="60"/>
        <end position="83"/>
    </location>
</feature>
<reference evidence="9 10" key="1">
    <citation type="submission" date="2023-10" db="EMBL/GenBank/DDBJ databases">
        <title>Virgibacillus halophilus 5B73C genome.</title>
        <authorList>
            <person name="Miliotis G."/>
            <person name="Sengupta P."/>
            <person name="Hameed A."/>
            <person name="Chuvochina M."/>
            <person name="Mcdonagh F."/>
            <person name="Simpson A.C."/>
            <person name="Singh N.K."/>
            <person name="Rekha P.D."/>
            <person name="Raman K."/>
            <person name="Hugenholtz P."/>
            <person name="Venkateswaran K."/>
        </authorList>
    </citation>
    <scope>NUCLEOTIDE SEQUENCE [LARGE SCALE GENOMIC DNA]</scope>
    <source>
        <strain evidence="9 10">5B73C</strain>
    </source>
</reference>
<dbReference type="SUPFAM" id="SSF161098">
    <property type="entry name" value="MetI-like"/>
    <property type="match status" value="1"/>
</dbReference>
<keyword evidence="3" id="KW-1003">Cell membrane</keyword>
<evidence type="ECO:0000256" key="6">
    <source>
        <dbReference type="ARBA" id="ARBA00023136"/>
    </source>
</evidence>
<evidence type="ECO:0000313" key="9">
    <source>
        <dbReference type="EMBL" id="MDY0394031.1"/>
    </source>
</evidence>
<dbReference type="PANTHER" id="PTHR30193:SF37">
    <property type="entry name" value="INNER MEMBRANE ABC TRANSPORTER PERMEASE PROTEIN YCJO"/>
    <property type="match status" value="1"/>
</dbReference>
<comment type="subcellular location">
    <subcellularLocation>
        <location evidence="1 7">Cell membrane</location>
        <topology evidence="1 7">Multi-pass membrane protein</topology>
    </subcellularLocation>
</comment>
<evidence type="ECO:0000256" key="5">
    <source>
        <dbReference type="ARBA" id="ARBA00022989"/>
    </source>
</evidence>
<dbReference type="InterPro" id="IPR051393">
    <property type="entry name" value="ABC_transporter_permease"/>
</dbReference>
<feature type="domain" description="ABC transmembrane type-1" evidence="8">
    <location>
        <begin position="58"/>
        <end position="270"/>
    </location>
</feature>
<dbReference type="CDD" id="cd06261">
    <property type="entry name" value="TM_PBP2"/>
    <property type="match status" value="1"/>
</dbReference>
<evidence type="ECO:0000256" key="3">
    <source>
        <dbReference type="ARBA" id="ARBA00022475"/>
    </source>
</evidence>
<keyword evidence="4 7" id="KW-0812">Transmembrane</keyword>
<dbReference type="InterPro" id="IPR000515">
    <property type="entry name" value="MetI-like"/>
</dbReference>
<accession>A0ABU5C592</accession>
<evidence type="ECO:0000259" key="8">
    <source>
        <dbReference type="PROSITE" id="PS50928"/>
    </source>
</evidence>
<keyword evidence="10" id="KW-1185">Reference proteome</keyword>
<keyword evidence="5 7" id="KW-1133">Transmembrane helix</keyword>